<dbReference type="PROSITE" id="PS51169">
    <property type="entry name" value="CHORISMATE_MUT_3"/>
    <property type="match status" value="1"/>
</dbReference>
<evidence type="ECO:0000256" key="2">
    <source>
        <dbReference type="ARBA" id="ARBA00004496"/>
    </source>
</evidence>
<dbReference type="GO" id="GO:0005737">
    <property type="term" value="C:cytoplasm"/>
    <property type="evidence" value="ECO:0007669"/>
    <property type="project" value="UniProtKB-SubCell"/>
</dbReference>
<dbReference type="NCBIfam" id="TIGR01802">
    <property type="entry name" value="CM_pl-yst"/>
    <property type="match status" value="1"/>
</dbReference>
<dbReference type="GO" id="GO:0009073">
    <property type="term" value="P:aromatic amino acid family biosynthetic process"/>
    <property type="evidence" value="ECO:0007669"/>
    <property type="project" value="InterPro"/>
</dbReference>
<dbReference type="EC" id="5.4.99.5" evidence="3"/>
<evidence type="ECO:0000256" key="5">
    <source>
        <dbReference type="ARBA" id="ARBA00023235"/>
    </source>
</evidence>
<feature type="region of interest" description="Disordered" evidence="7">
    <location>
        <begin position="107"/>
        <end position="130"/>
    </location>
</feature>
<evidence type="ECO:0000256" key="4">
    <source>
        <dbReference type="ARBA" id="ARBA00022490"/>
    </source>
</evidence>
<comment type="subcellular location">
    <subcellularLocation>
        <location evidence="2">Cytoplasm</location>
    </subcellularLocation>
</comment>
<comment type="catalytic activity">
    <reaction evidence="1">
        <text>chorismate = prephenate</text>
        <dbReference type="Rhea" id="RHEA:13897"/>
        <dbReference type="ChEBI" id="CHEBI:29748"/>
        <dbReference type="ChEBI" id="CHEBI:29934"/>
        <dbReference type="EC" id="5.4.99.5"/>
    </reaction>
</comment>
<dbReference type="UniPathway" id="UPA00120">
    <property type="reaction ID" value="UER00203"/>
</dbReference>
<dbReference type="PANTHER" id="PTHR21145:SF12">
    <property type="entry name" value="CHORISMATE MUTASE"/>
    <property type="match status" value="1"/>
</dbReference>
<evidence type="ECO:0000313" key="8">
    <source>
        <dbReference type="EMBL" id="SPD09875.1"/>
    </source>
</evidence>
<dbReference type="PANTHER" id="PTHR21145">
    <property type="entry name" value="CHORISMATE MUTASE"/>
    <property type="match status" value="1"/>
</dbReference>
<evidence type="ECO:0000256" key="7">
    <source>
        <dbReference type="SAM" id="MobiDB-lite"/>
    </source>
</evidence>
<dbReference type="GO" id="GO:0004106">
    <property type="term" value="F:chorismate mutase activity"/>
    <property type="evidence" value="ECO:0007669"/>
    <property type="project" value="UniProtKB-EC"/>
</dbReference>
<organism evidence="8">
    <name type="scientific">Fagus sylvatica</name>
    <name type="common">Beechnut</name>
    <dbReference type="NCBI Taxonomy" id="28930"/>
    <lineage>
        <taxon>Eukaryota</taxon>
        <taxon>Viridiplantae</taxon>
        <taxon>Streptophyta</taxon>
        <taxon>Embryophyta</taxon>
        <taxon>Tracheophyta</taxon>
        <taxon>Spermatophyta</taxon>
        <taxon>Magnoliopsida</taxon>
        <taxon>eudicotyledons</taxon>
        <taxon>Gunneridae</taxon>
        <taxon>Pentapetalae</taxon>
        <taxon>rosids</taxon>
        <taxon>fabids</taxon>
        <taxon>Fagales</taxon>
        <taxon>Fagaceae</taxon>
        <taxon>Fagus</taxon>
    </lineage>
</organism>
<reference evidence="8" key="1">
    <citation type="submission" date="2018-02" db="EMBL/GenBank/DDBJ databases">
        <authorList>
            <person name="Cohen D.B."/>
            <person name="Kent A.D."/>
        </authorList>
    </citation>
    <scope>NUCLEOTIDE SEQUENCE</scope>
</reference>
<keyword evidence="6" id="KW-0175">Coiled coil</keyword>
<evidence type="ECO:0000256" key="3">
    <source>
        <dbReference type="ARBA" id="ARBA00012404"/>
    </source>
</evidence>
<dbReference type="AlphaFoldDB" id="A0A2N9HD98"/>
<keyword evidence="5" id="KW-0413">Isomerase</keyword>
<dbReference type="Gene3D" id="1.10.590.10">
    <property type="entry name" value="Chorismate mutase, AroQ class superfamily, eukaryotic"/>
    <property type="match status" value="1"/>
</dbReference>
<feature type="coiled-coil region" evidence="6">
    <location>
        <begin position="241"/>
        <end position="272"/>
    </location>
</feature>
<accession>A0A2N9HD98</accession>
<dbReference type="InterPro" id="IPR037039">
    <property type="entry name" value="CM_AroQ_sf_eucaryotic"/>
</dbReference>
<dbReference type="SUPFAM" id="SSF48600">
    <property type="entry name" value="Chorismate mutase II"/>
    <property type="match status" value="1"/>
</dbReference>
<dbReference type="InterPro" id="IPR036263">
    <property type="entry name" value="Chorismate_II_sf"/>
</dbReference>
<dbReference type="EMBL" id="OIVN01003257">
    <property type="protein sequence ID" value="SPD09875.1"/>
    <property type="molecule type" value="Genomic_DNA"/>
</dbReference>
<feature type="compositionally biased region" description="Basic and acidic residues" evidence="7">
    <location>
        <begin position="111"/>
        <end position="121"/>
    </location>
</feature>
<name>A0A2N9HD98_FAGSY</name>
<evidence type="ECO:0000256" key="6">
    <source>
        <dbReference type="SAM" id="Coils"/>
    </source>
</evidence>
<sequence>MNTNNLFFKTLDLSPSTFPNKSNNQRQHIRIADILADDDEEDSVVEFGMGARRSDASTSLHCSFPHRIIVKWLAALRRRGKERTIFNVVPAQKREEKKEATVFAGGTLHTRRSENGLDGRDSSLPPSERQCRKDASFNLGVGCSLLYLVAASKNELARMVELRTQMEMLLQNVKVELQRKDAMCNPFESNDTLAYSTTDIPEGSNSNSRISLRSQTTSSVLQDSENIIVHDQPLESNTHQHEQHVEGMHELEAELEAELERLQIHLERENLMEHPQQQGIKDTASVTSSSLSSGEVINLQMGGTEMEYGVPPTELNRRLHELLEARQQERIEELEAALECAMHKLSSRHCLGVGIFSLSRGWVDGGLGFWSRRGGGAVGLGFGVGLHPVGHRWSRGWSRGSSSRGSPVCRGFEVGLGFWSRRGGGAVGLGFGVGSSSRGSPVCRGFEVDLGFWISARWWVPWVWGCRAILSFCSSTSAPGLSHPIQDIDRMANENEKCLTLDSVRQSLIRQEDIIVFSLIDRARFPINSPTYNESHVSIPGFSGSLLQFLVKETEALQAKAGRYANPEEHPFFPDNLPPSLVPLHNSTEVLHPPATSININKSIWDMYFSKLLQLFAAPGNDGNYASTAASDLVCLQAISRRIHYGKLVAEVKFRESPQEYEPAIRAKDRVALMKLLTFESVEEMVKKRVAKKAMMFGQEVNLNNDDNKGKCKVDPSVVSRLYGDWIMPLTEACPS</sequence>
<proteinExistence type="predicted"/>
<gene>
    <name evidence="8" type="ORF">FSB_LOCUS37757</name>
</gene>
<dbReference type="InterPro" id="IPR008238">
    <property type="entry name" value="Chorismate_mutase_AroQ_euk"/>
</dbReference>
<dbReference type="GO" id="GO:0046417">
    <property type="term" value="P:chorismate metabolic process"/>
    <property type="evidence" value="ECO:0007669"/>
    <property type="project" value="InterPro"/>
</dbReference>
<protein>
    <recommendedName>
        <fullName evidence="3">chorismate mutase</fullName>
        <ecNumber evidence="3">5.4.99.5</ecNumber>
    </recommendedName>
</protein>
<evidence type="ECO:0000256" key="1">
    <source>
        <dbReference type="ARBA" id="ARBA00000824"/>
    </source>
</evidence>
<keyword evidence="4" id="KW-0963">Cytoplasm</keyword>